<gene>
    <name evidence="2" type="ORF">Rcae01_03649</name>
</gene>
<dbReference type="SUPFAM" id="SSF75005">
    <property type="entry name" value="Arabinanase/levansucrase/invertase"/>
    <property type="match status" value="1"/>
</dbReference>
<evidence type="ECO:0000313" key="2">
    <source>
        <dbReference type="EMBL" id="GAA5508183.1"/>
    </source>
</evidence>
<organism evidence="2 3">
    <name type="scientific">Novipirellula caenicola</name>
    <dbReference type="NCBI Taxonomy" id="1536901"/>
    <lineage>
        <taxon>Bacteria</taxon>
        <taxon>Pseudomonadati</taxon>
        <taxon>Planctomycetota</taxon>
        <taxon>Planctomycetia</taxon>
        <taxon>Pirellulales</taxon>
        <taxon>Pirellulaceae</taxon>
        <taxon>Novipirellula</taxon>
    </lineage>
</organism>
<dbReference type="RefSeq" id="WP_345684983.1">
    <property type="nucleotide sequence ID" value="NZ_BAABRO010000008.1"/>
</dbReference>
<protein>
    <recommendedName>
        <fullName evidence="4">Glycosyl hydrolases family 43</fullName>
    </recommendedName>
</protein>
<feature type="signal peptide" evidence="1">
    <location>
        <begin position="1"/>
        <end position="24"/>
    </location>
</feature>
<evidence type="ECO:0008006" key="4">
    <source>
        <dbReference type="Google" id="ProtNLM"/>
    </source>
</evidence>
<keyword evidence="1" id="KW-0732">Signal</keyword>
<dbReference type="Proteomes" id="UP001416858">
    <property type="component" value="Unassembled WGS sequence"/>
</dbReference>
<proteinExistence type="predicted"/>
<dbReference type="Gene3D" id="2.115.10.20">
    <property type="entry name" value="Glycosyl hydrolase domain, family 43"/>
    <property type="match status" value="1"/>
</dbReference>
<sequence>MIRINLSSVAALLVSAAVTCPSVANETWVIDTQEQWQQETSEKGQIEIKEGVASPTSKTGTLRSTLKRFEQKRSAQSIVFQQSPVWQNWNPVDNIGPANLADAPVMLSLGPKNYWIFGRYGGAKKSGKQGAAKSAFQPEPATLDGFDIPLMTTPFANQFDAPGGLNKGLGGYHAWQSRDMVNWVHHGPVTEGFSKWVTSAEHVDGKTYIYYDFPNDQDPHVYVDDDLTDGKPGKNMGKALNDPSHGSDSGFIRDLEGKFHVIYEDWSPINASKRSWDSPLAGHAVSDDGVSNFKILGAAVDHRTKPTGKIGTYKHPHWAKEDPENYKTNVAEYEIHEPEQEAFGDWAAISIGGQYYLFGDYDPEHGKPMSVAWFTSPSLDQPFTFCGNIGNGHPDPDIAFAEGQFYLVTQQKTDFTSPGPWVEQVETRVGVDTTGDGNVDHWSDWHVVKETYDSMPGFAKQIAKTPASLDLSNLPAGFGFQFEVKMTDTTSNESKPMLDKIQLTFEP</sequence>
<name>A0ABP9VSN9_9BACT</name>
<accession>A0ABP9VSN9</accession>
<comment type="caution">
    <text evidence="2">The sequence shown here is derived from an EMBL/GenBank/DDBJ whole genome shotgun (WGS) entry which is preliminary data.</text>
</comment>
<evidence type="ECO:0000256" key="1">
    <source>
        <dbReference type="SAM" id="SignalP"/>
    </source>
</evidence>
<feature type="chain" id="PRO_5046813457" description="Glycosyl hydrolases family 43" evidence="1">
    <location>
        <begin position="25"/>
        <end position="507"/>
    </location>
</feature>
<evidence type="ECO:0000313" key="3">
    <source>
        <dbReference type="Proteomes" id="UP001416858"/>
    </source>
</evidence>
<dbReference type="InterPro" id="IPR023296">
    <property type="entry name" value="Glyco_hydro_beta-prop_sf"/>
</dbReference>
<dbReference type="EMBL" id="BAABRO010000008">
    <property type="protein sequence ID" value="GAA5508183.1"/>
    <property type="molecule type" value="Genomic_DNA"/>
</dbReference>
<reference evidence="2 3" key="1">
    <citation type="submission" date="2024-02" db="EMBL/GenBank/DDBJ databases">
        <title>Rhodopirellula caenicola NBRC 110016.</title>
        <authorList>
            <person name="Ichikawa N."/>
            <person name="Katano-Makiyama Y."/>
            <person name="Hidaka K."/>
        </authorList>
    </citation>
    <scope>NUCLEOTIDE SEQUENCE [LARGE SCALE GENOMIC DNA]</scope>
    <source>
        <strain evidence="2 3">NBRC 110016</strain>
    </source>
</reference>
<keyword evidence="3" id="KW-1185">Reference proteome</keyword>